<name>A0A382MJT5_9ZZZZ</name>
<sequence length="219" mass="24711">MHSLAFIFSITLTVFMSDNYTLLQRKYWIFDLDGTLTVAVHDFNAIRNELGIPAGQPILKTIESLPENESLALQQKLQDIEENLARNAKPAQGVKNLLEALHRRNYHLGILTLNSRENAWLTLEALDLADYFNEDLVIGRWCAEPKPSPKGIHRLLNHWKVDANEAIIVGDYLYDLQVGRAAEIGTIHVDPKGEFSWPELADIQVNSLAELADLLAEQS</sequence>
<dbReference type="SFLD" id="SFLDS00003">
    <property type="entry name" value="Haloacid_Dehalogenase"/>
    <property type="match status" value="1"/>
</dbReference>
<dbReference type="AlphaFoldDB" id="A0A382MJT5"/>
<dbReference type="InterPro" id="IPR006439">
    <property type="entry name" value="HAD-SF_hydro_IA"/>
</dbReference>
<dbReference type="PANTHER" id="PTHR43885">
    <property type="entry name" value="HALOACID DEHALOGENASE-LIKE HYDROLASE"/>
    <property type="match status" value="1"/>
</dbReference>
<dbReference type="InterPro" id="IPR036412">
    <property type="entry name" value="HAD-like_sf"/>
</dbReference>
<dbReference type="SFLD" id="SFLDG01129">
    <property type="entry name" value="C1.5:_HAD__Beta-PGM__Phosphata"/>
    <property type="match status" value="1"/>
</dbReference>
<dbReference type="SUPFAM" id="SSF56784">
    <property type="entry name" value="HAD-like"/>
    <property type="match status" value="1"/>
</dbReference>
<accession>A0A382MJT5</accession>
<dbReference type="NCBIfam" id="TIGR01549">
    <property type="entry name" value="HAD-SF-IA-v1"/>
    <property type="match status" value="1"/>
</dbReference>
<gene>
    <name evidence="1" type="ORF">METZ01_LOCUS301860</name>
</gene>
<dbReference type="InterPro" id="IPR041492">
    <property type="entry name" value="HAD_2"/>
</dbReference>
<reference evidence="1" key="1">
    <citation type="submission" date="2018-05" db="EMBL/GenBank/DDBJ databases">
        <authorList>
            <person name="Lanie J.A."/>
            <person name="Ng W.-L."/>
            <person name="Kazmierczak K.M."/>
            <person name="Andrzejewski T.M."/>
            <person name="Davidsen T.M."/>
            <person name="Wayne K.J."/>
            <person name="Tettelin H."/>
            <person name="Glass J.I."/>
            <person name="Rusch D."/>
            <person name="Podicherti R."/>
            <person name="Tsui H.-C.T."/>
            <person name="Winkler M.E."/>
        </authorList>
    </citation>
    <scope>NUCLEOTIDE SEQUENCE</scope>
</reference>
<dbReference type="Pfam" id="PF13419">
    <property type="entry name" value="HAD_2"/>
    <property type="match status" value="1"/>
</dbReference>
<dbReference type="Gene3D" id="1.10.260.80">
    <property type="match status" value="1"/>
</dbReference>
<organism evidence="1">
    <name type="scientific">marine metagenome</name>
    <dbReference type="NCBI Taxonomy" id="408172"/>
    <lineage>
        <taxon>unclassified sequences</taxon>
        <taxon>metagenomes</taxon>
        <taxon>ecological metagenomes</taxon>
    </lineage>
</organism>
<dbReference type="Gene3D" id="3.40.50.1000">
    <property type="entry name" value="HAD superfamily/HAD-like"/>
    <property type="match status" value="1"/>
</dbReference>
<protein>
    <recommendedName>
        <fullName evidence="2">HAD family hydrolase</fullName>
    </recommendedName>
</protein>
<proteinExistence type="predicted"/>
<evidence type="ECO:0000313" key="1">
    <source>
        <dbReference type="EMBL" id="SVC49006.1"/>
    </source>
</evidence>
<dbReference type="EMBL" id="UINC01094080">
    <property type="protein sequence ID" value="SVC49006.1"/>
    <property type="molecule type" value="Genomic_DNA"/>
</dbReference>
<dbReference type="InterPro" id="IPR023214">
    <property type="entry name" value="HAD_sf"/>
</dbReference>
<dbReference type="NCBIfam" id="TIGR01509">
    <property type="entry name" value="HAD-SF-IA-v3"/>
    <property type="match status" value="1"/>
</dbReference>
<evidence type="ECO:0008006" key="2">
    <source>
        <dbReference type="Google" id="ProtNLM"/>
    </source>
</evidence>
<dbReference type="PANTHER" id="PTHR43885:SF1">
    <property type="entry name" value="SUPERFAMILY HYDROLASE, PUTATIVE (AFU_ORTHOLOGUE AFUA_4G13290)-RELATED"/>
    <property type="match status" value="1"/>
</dbReference>